<evidence type="ECO:0000313" key="3">
    <source>
        <dbReference type="Proteomes" id="UP000030689"/>
    </source>
</evidence>
<name>V4LDQ2_EUTSA</name>
<dbReference type="EMBL" id="KI517408">
    <property type="protein sequence ID" value="ESQ48565.1"/>
    <property type="molecule type" value="Genomic_DNA"/>
</dbReference>
<dbReference type="KEGG" id="eus:EUTSA_v10022267mg"/>
<feature type="non-terminal residue" evidence="2">
    <location>
        <position position="1"/>
    </location>
</feature>
<proteinExistence type="predicted"/>
<sequence length="89" mass="10003">INLVDLTNLIIPQNILNQREGPKIPVNINKKKKTKFHIFFIFLSLNFSVVPVTAALSSSPLSVSSSSTNLKPSQILFEFSRKISICRPY</sequence>
<dbReference type="AlphaFoldDB" id="V4LDQ2"/>
<organism evidence="2 3">
    <name type="scientific">Eutrema salsugineum</name>
    <name type="common">Saltwater cress</name>
    <name type="synonym">Sisymbrium salsugineum</name>
    <dbReference type="NCBI Taxonomy" id="72664"/>
    <lineage>
        <taxon>Eukaryota</taxon>
        <taxon>Viridiplantae</taxon>
        <taxon>Streptophyta</taxon>
        <taxon>Embryophyta</taxon>
        <taxon>Tracheophyta</taxon>
        <taxon>Spermatophyta</taxon>
        <taxon>Magnoliopsida</taxon>
        <taxon>eudicotyledons</taxon>
        <taxon>Gunneridae</taxon>
        <taxon>Pentapetalae</taxon>
        <taxon>rosids</taxon>
        <taxon>malvids</taxon>
        <taxon>Brassicales</taxon>
        <taxon>Brassicaceae</taxon>
        <taxon>Eutremeae</taxon>
        <taxon>Eutrema</taxon>
    </lineage>
</organism>
<gene>
    <name evidence="2" type="ORF">EUTSA_v10022267mg</name>
</gene>
<keyword evidence="1" id="KW-0472">Membrane</keyword>
<protein>
    <submittedName>
        <fullName evidence="2">Uncharacterized protein</fullName>
    </submittedName>
</protein>
<dbReference type="Gramene" id="ESQ48565">
    <property type="protein sequence ID" value="ESQ48565"/>
    <property type="gene ID" value="EUTSA_v10022267mg"/>
</dbReference>
<keyword evidence="1" id="KW-0812">Transmembrane</keyword>
<evidence type="ECO:0000256" key="1">
    <source>
        <dbReference type="SAM" id="Phobius"/>
    </source>
</evidence>
<feature type="transmembrane region" description="Helical" evidence="1">
    <location>
        <begin position="36"/>
        <end position="56"/>
    </location>
</feature>
<keyword evidence="1" id="KW-1133">Transmembrane helix</keyword>
<reference evidence="2 3" key="1">
    <citation type="journal article" date="2013" name="Front. Plant Sci.">
        <title>The Reference Genome of the Halophytic Plant Eutrema salsugineum.</title>
        <authorList>
            <person name="Yang R."/>
            <person name="Jarvis D.E."/>
            <person name="Chen H."/>
            <person name="Beilstein M.A."/>
            <person name="Grimwood J."/>
            <person name="Jenkins J."/>
            <person name="Shu S."/>
            <person name="Prochnik S."/>
            <person name="Xin M."/>
            <person name="Ma C."/>
            <person name="Schmutz J."/>
            <person name="Wing R.A."/>
            <person name="Mitchell-Olds T."/>
            <person name="Schumaker K.S."/>
            <person name="Wang X."/>
        </authorList>
    </citation>
    <scope>NUCLEOTIDE SEQUENCE [LARGE SCALE GENOMIC DNA]</scope>
</reference>
<dbReference type="Proteomes" id="UP000030689">
    <property type="component" value="Unassembled WGS sequence"/>
</dbReference>
<accession>V4LDQ2</accession>
<keyword evidence="3" id="KW-1185">Reference proteome</keyword>
<evidence type="ECO:0000313" key="2">
    <source>
        <dbReference type="EMBL" id="ESQ48565.1"/>
    </source>
</evidence>